<comment type="caution">
    <text evidence="15">The sequence shown here is derived from an EMBL/GenBank/DDBJ whole genome shotgun (WGS) entry which is preliminary data.</text>
</comment>
<keyword evidence="4" id="KW-0997">Cell inner membrane</keyword>
<keyword evidence="5" id="KW-0479">Metal-binding</keyword>
<sequence length="248" mass="26724">MTASTALIHRIDQLLPQTQCRRCGYDDCHAYAQAIASGEAAINRCPPGSDATIAALSQLLGRPALPLAGDLDPMPVRHVVHIDPLHCIGCTKCILACPVDAIVGAPRFQHQVLADRCTGCELCLPPCPVDCISLVPVQQPWQDADASHGRRHHQRREHRLQARRPVPAPRPVSPVAARPIDPSIGTETAETSERPEETGGAKIRVEAGRAETASRDPNIALASTDEKARRLAAIRARMKPAHPRPAAE</sequence>
<dbReference type="GO" id="GO:0046872">
    <property type="term" value="F:metal ion binding"/>
    <property type="evidence" value="ECO:0007669"/>
    <property type="project" value="UniProtKB-KW"/>
</dbReference>
<accession>A0A426FSR1</accession>
<keyword evidence="7" id="KW-1278">Translocase</keyword>
<protein>
    <submittedName>
        <fullName evidence="15">RnfABCDGE type electron transport complex subunit B</fullName>
    </submittedName>
</protein>
<feature type="compositionally biased region" description="Basic residues" evidence="12">
    <location>
        <begin position="149"/>
        <end position="162"/>
    </location>
</feature>
<dbReference type="PANTHER" id="PTHR42859:SF3">
    <property type="entry name" value="ION-TRANSLOCATING OXIDOREDUCTASE COMPLEX SUBUNIT B"/>
    <property type="match status" value="1"/>
</dbReference>
<feature type="region of interest" description="Disordered" evidence="12">
    <location>
        <begin position="142"/>
        <end position="225"/>
    </location>
</feature>
<dbReference type="Gene3D" id="1.10.15.40">
    <property type="entry name" value="Electron transport complex subunit B, putative Fe-S cluster"/>
    <property type="match status" value="1"/>
</dbReference>
<evidence type="ECO:0000256" key="2">
    <source>
        <dbReference type="ARBA" id="ARBA00022475"/>
    </source>
</evidence>
<feature type="domain" description="4Fe-4S ferredoxin-type" evidence="13">
    <location>
        <begin position="78"/>
        <end position="107"/>
    </location>
</feature>
<dbReference type="InterPro" id="IPR017896">
    <property type="entry name" value="4Fe4S_Fe-S-bd"/>
</dbReference>
<evidence type="ECO:0000313" key="16">
    <source>
        <dbReference type="Proteomes" id="UP000270261"/>
    </source>
</evidence>
<keyword evidence="3" id="KW-0004">4Fe-4S</keyword>
<proteinExistence type="predicted"/>
<dbReference type="Proteomes" id="UP000270261">
    <property type="component" value="Unassembled WGS sequence"/>
</dbReference>
<dbReference type="AlphaFoldDB" id="A0A426FSR1"/>
<keyword evidence="10" id="KW-0411">Iron-sulfur</keyword>
<dbReference type="GO" id="GO:0051539">
    <property type="term" value="F:4 iron, 4 sulfur cluster binding"/>
    <property type="evidence" value="ECO:0007669"/>
    <property type="project" value="UniProtKB-KW"/>
</dbReference>
<evidence type="ECO:0000256" key="7">
    <source>
        <dbReference type="ARBA" id="ARBA00022967"/>
    </source>
</evidence>
<evidence type="ECO:0000256" key="10">
    <source>
        <dbReference type="ARBA" id="ARBA00023014"/>
    </source>
</evidence>
<keyword evidence="9" id="KW-0408">Iron</keyword>
<feature type="domain" description="4Fe-4S ferredoxin-type" evidence="13">
    <location>
        <begin position="108"/>
        <end position="137"/>
    </location>
</feature>
<evidence type="ECO:0000256" key="5">
    <source>
        <dbReference type="ARBA" id="ARBA00022723"/>
    </source>
</evidence>
<keyword evidence="8" id="KW-0249">Electron transport</keyword>
<feature type="domain" description="4Fe-4S" evidence="14">
    <location>
        <begin position="3"/>
        <end position="62"/>
    </location>
</feature>
<dbReference type="Gene3D" id="3.30.70.20">
    <property type="match status" value="1"/>
</dbReference>
<dbReference type="PROSITE" id="PS00198">
    <property type="entry name" value="4FE4S_FER_1"/>
    <property type="match status" value="1"/>
</dbReference>
<evidence type="ECO:0000259" key="13">
    <source>
        <dbReference type="PROSITE" id="PS51379"/>
    </source>
</evidence>
<dbReference type="Pfam" id="PF04060">
    <property type="entry name" value="FeS"/>
    <property type="match status" value="1"/>
</dbReference>
<keyword evidence="2" id="KW-1003">Cell membrane</keyword>
<dbReference type="InterPro" id="IPR010207">
    <property type="entry name" value="Elect_transpt_cplx_RnfB/RsxB"/>
</dbReference>
<keyword evidence="16" id="KW-1185">Reference proteome</keyword>
<keyword evidence="11" id="KW-0472">Membrane</keyword>
<evidence type="ECO:0000256" key="8">
    <source>
        <dbReference type="ARBA" id="ARBA00022982"/>
    </source>
</evidence>
<evidence type="ECO:0000256" key="11">
    <source>
        <dbReference type="ARBA" id="ARBA00023136"/>
    </source>
</evidence>
<dbReference type="PROSITE" id="PS51656">
    <property type="entry name" value="4FE4S"/>
    <property type="match status" value="1"/>
</dbReference>
<dbReference type="InterPro" id="IPR007202">
    <property type="entry name" value="4Fe-4S_dom"/>
</dbReference>
<evidence type="ECO:0000256" key="1">
    <source>
        <dbReference type="ARBA" id="ARBA00022448"/>
    </source>
</evidence>
<evidence type="ECO:0000313" key="15">
    <source>
        <dbReference type="EMBL" id="RRN45715.1"/>
    </source>
</evidence>
<name>A0A426FSR1_9BURK</name>
<dbReference type="OrthoDB" id="9789936at2"/>
<evidence type="ECO:0000256" key="9">
    <source>
        <dbReference type="ARBA" id="ARBA00023004"/>
    </source>
</evidence>
<dbReference type="InterPro" id="IPR017900">
    <property type="entry name" value="4Fe4S_Fe_S_CS"/>
</dbReference>
<dbReference type="GO" id="GO:0009055">
    <property type="term" value="F:electron transfer activity"/>
    <property type="evidence" value="ECO:0007669"/>
    <property type="project" value="InterPro"/>
</dbReference>
<keyword evidence="6" id="KW-0677">Repeat</keyword>
<dbReference type="SUPFAM" id="SSF54862">
    <property type="entry name" value="4Fe-4S ferredoxins"/>
    <property type="match status" value="1"/>
</dbReference>
<reference evidence="15 16" key="1">
    <citation type="submission" date="2018-11" db="EMBL/GenBank/DDBJ databases">
        <title>Genome sequencing of Lautropia sp. KCOM 2505 (= ChDC F240).</title>
        <authorList>
            <person name="Kook J.-K."/>
            <person name="Park S.-N."/>
            <person name="Lim Y.K."/>
        </authorList>
    </citation>
    <scope>NUCLEOTIDE SEQUENCE [LARGE SCALE GENOMIC DNA]</scope>
    <source>
        <strain evidence="15 16">KCOM 2505</strain>
    </source>
</reference>
<evidence type="ECO:0000256" key="12">
    <source>
        <dbReference type="SAM" id="MobiDB-lite"/>
    </source>
</evidence>
<dbReference type="PANTHER" id="PTHR42859">
    <property type="entry name" value="OXIDOREDUCTASE"/>
    <property type="match status" value="1"/>
</dbReference>
<dbReference type="Pfam" id="PF14697">
    <property type="entry name" value="Fer4_21"/>
    <property type="match status" value="1"/>
</dbReference>
<organism evidence="15 16">
    <name type="scientific">Lautropia dentalis</name>
    <dbReference type="NCBI Taxonomy" id="2490857"/>
    <lineage>
        <taxon>Bacteria</taxon>
        <taxon>Pseudomonadati</taxon>
        <taxon>Pseudomonadota</taxon>
        <taxon>Betaproteobacteria</taxon>
        <taxon>Burkholderiales</taxon>
        <taxon>Burkholderiaceae</taxon>
        <taxon>Lautropia</taxon>
    </lineage>
</organism>
<gene>
    <name evidence="15" type="ORF">EHV23_06085</name>
</gene>
<keyword evidence="1" id="KW-0813">Transport</keyword>
<dbReference type="NCBIfam" id="TIGR01944">
    <property type="entry name" value="rnfB"/>
    <property type="match status" value="1"/>
</dbReference>
<evidence type="ECO:0000256" key="6">
    <source>
        <dbReference type="ARBA" id="ARBA00022737"/>
    </source>
</evidence>
<dbReference type="EMBL" id="RRUE01000001">
    <property type="protein sequence ID" value="RRN45715.1"/>
    <property type="molecule type" value="Genomic_DNA"/>
</dbReference>
<evidence type="ECO:0000256" key="3">
    <source>
        <dbReference type="ARBA" id="ARBA00022485"/>
    </source>
</evidence>
<dbReference type="RefSeq" id="WP_125095144.1">
    <property type="nucleotide sequence ID" value="NZ_RRUE01000001.1"/>
</dbReference>
<dbReference type="InterPro" id="IPR050294">
    <property type="entry name" value="RnfB_subfamily"/>
</dbReference>
<dbReference type="PROSITE" id="PS51379">
    <property type="entry name" value="4FE4S_FER_2"/>
    <property type="match status" value="2"/>
</dbReference>
<evidence type="ECO:0000259" key="14">
    <source>
        <dbReference type="PROSITE" id="PS51656"/>
    </source>
</evidence>
<feature type="compositionally biased region" description="Basic and acidic residues" evidence="12">
    <location>
        <begin position="191"/>
        <end position="214"/>
    </location>
</feature>
<evidence type="ECO:0000256" key="4">
    <source>
        <dbReference type="ARBA" id="ARBA00022519"/>
    </source>
</evidence>